<dbReference type="Proteomes" id="UP000484255">
    <property type="component" value="Unassembled WGS sequence"/>
</dbReference>
<evidence type="ECO:0000256" key="1">
    <source>
        <dbReference type="SAM" id="MobiDB-lite"/>
    </source>
</evidence>
<dbReference type="AlphaFoldDB" id="A0A7C9PHT1"/>
<evidence type="ECO:0000313" key="2">
    <source>
        <dbReference type="EMBL" id="NDY92333.1"/>
    </source>
</evidence>
<organism evidence="2 3">
    <name type="scientific">Ideonella livida</name>
    <dbReference type="NCBI Taxonomy" id="2707176"/>
    <lineage>
        <taxon>Bacteria</taxon>
        <taxon>Pseudomonadati</taxon>
        <taxon>Pseudomonadota</taxon>
        <taxon>Betaproteobacteria</taxon>
        <taxon>Burkholderiales</taxon>
        <taxon>Sphaerotilaceae</taxon>
        <taxon>Ideonella</taxon>
    </lineage>
</organism>
<keyword evidence="3" id="KW-1185">Reference proteome</keyword>
<reference evidence="2 3" key="1">
    <citation type="submission" date="2020-02" db="EMBL/GenBank/DDBJ databases">
        <title>Ideonella bacterium strain TBM-1.</title>
        <authorList>
            <person name="Chen W.-M."/>
        </authorList>
    </citation>
    <scope>NUCLEOTIDE SEQUENCE [LARGE SCALE GENOMIC DNA]</scope>
    <source>
        <strain evidence="2 3">TBM-1</strain>
    </source>
</reference>
<feature type="region of interest" description="Disordered" evidence="1">
    <location>
        <begin position="248"/>
        <end position="270"/>
    </location>
</feature>
<sequence>MTALRLRADAFGHFDQEVFRVYLNYVGRKAGVEWTLVPDGPADLLLWGQADVPQACAAPYRLLAWVLAPERSAPEQAGMPALTLRRPFQLESFSALLRAAERQLLAPVPVSAPEAPAQVPARPIPLPSAPPNTPGTVPQGEACAASPTAAAPARAAGQGHAVRLVRWPGRSLLSMHPRYPRLAGFLAARPLDVEQLSRLGGVDLATSLSFIRTLARENLLTGGEGWATGPTAPALNPFDAVVERATARPLSPAGSPGPLSRSPAAATLRPAAPPVSGLLARLRTHLGLA</sequence>
<gene>
    <name evidence="2" type="ORF">G3A44_14180</name>
</gene>
<proteinExistence type="predicted"/>
<protein>
    <submittedName>
        <fullName evidence="2">Uncharacterized protein</fullName>
    </submittedName>
</protein>
<comment type="caution">
    <text evidence="2">The sequence shown here is derived from an EMBL/GenBank/DDBJ whole genome shotgun (WGS) entry which is preliminary data.</text>
</comment>
<accession>A0A7C9PHT1</accession>
<dbReference type="RefSeq" id="WP_163458180.1">
    <property type="nucleotide sequence ID" value="NZ_JAAGOH010000016.1"/>
</dbReference>
<dbReference type="EMBL" id="JAAGOH010000016">
    <property type="protein sequence ID" value="NDY92333.1"/>
    <property type="molecule type" value="Genomic_DNA"/>
</dbReference>
<evidence type="ECO:0000313" key="3">
    <source>
        <dbReference type="Proteomes" id="UP000484255"/>
    </source>
</evidence>
<name>A0A7C9PHT1_9BURK</name>